<sequence>FSLYRGLSELANYALMGLYQGTVGMQWKNLNDHDNGMKEALIIMSVEWLIILPGAYYLDQVVSLGSGIRRHPLFFLDHMRKKSKQSIRRPSLKQQSFKVAVEMEKADVAQEV</sequence>
<gene>
    <name evidence="1" type="ORF">2_3583_02</name>
</gene>
<proteinExistence type="predicted"/>
<evidence type="ECO:0000313" key="1">
    <source>
        <dbReference type="EMBL" id="AFG64447.1"/>
    </source>
</evidence>
<dbReference type="InterPro" id="IPR026082">
    <property type="entry name" value="ABCA"/>
</dbReference>
<dbReference type="GO" id="GO:0140359">
    <property type="term" value="F:ABC-type transporter activity"/>
    <property type="evidence" value="ECO:0007669"/>
    <property type="project" value="InterPro"/>
</dbReference>
<dbReference type="PANTHER" id="PTHR19229:SF154">
    <property type="entry name" value="ABC TRANSPORTER A FAMILY MEMBER 3-RELATED"/>
    <property type="match status" value="1"/>
</dbReference>
<dbReference type="AlphaFoldDB" id="H9WR04"/>
<dbReference type="GO" id="GO:0016020">
    <property type="term" value="C:membrane"/>
    <property type="evidence" value="ECO:0007669"/>
    <property type="project" value="InterPro"/>
</dbReference>
<name>H9WR04_PINTA</name>
<dbReference type="PANTHER" id="PTHR19229">
    <property type="entry name" value="ATP-BINDING CASSETTE TRANSPORTER SUBFAMILY A ABCA"/>
    <property type="match status" value="1"/>
</dbReference>
<feature type="non-terminal residue" evidence="1">
    <location>
        <position position="1"/>
    </location>
</feature>
<reference evidence="1" key="1">
    <citation type="submission" date="2008-08" db="EMBL/GenBank/DDBJ databases">
        <title>Nucleotide Diversity and Divergence in the Loblolly Pine Gene Space.</title>
        <authorList>
            <person name="Neale D.B."/>
            <person name="Wegrzyn J.L."/>
            <person name="Lee J.M."/>
            <person name="Eckert A.J."/>
            <person name="Liechty J.D."/>
            <person name="Stevens K.A."/>
            <person name="Langley C.H."/>
        </authorList>
    </citation>
    <scope>NUCLEOTIDE SEQUENCE</scope>
    <source>
        <strain evidence="1">2256</strain>
        <tissue evidence="1">Megagametophyte</tissue>
    </source>
</reference>
<organism evidence="1">
    <name type="scientific">Pinus taeda</name>
    <name type="common">Loblolly pine</name>
    <dbReference type="NCBI Taxonomy" id="3352"/>
    <lineage>
        <taxon>Eukaryota</taxon>
        <taxon>Viridiplantae</taxon>
        <taxon>Streptophyta</taxon>
        <taxon>Embryophyta</taxon>
        <taxon>Tracheophyta</taxon>
        <taxon>Spermatophyta</taxon>
        <taxon>Pinopsida</taxon>
        <taxon>Pinidae</taxon>
        <taxon>Conifers I</taxon>
        <taxon>Pinales</taxon>
        <taxon>Pinaceae</taxon>
        <taxon>Pinus</taxon>
        <taxon>Pinus subgen. Pinus</taxon>
    </lineage>
</organism>
<protein>
    <submittedName>
        <fullName evidence="1">Uncharacterized protein</fullName>
    </submittedName>
</protein>
<accession>H9WR04</accession>
<dbReference type="GO" id="GO:0005319">
    <property type="term" value="F:lipid transporter activity"/>
    <property type="evidence" value="ECO:0007669"/>
    <property type="project" value="TreeGrafter"/>
</dbReference>
<dbReference type="EMBL" id="FJ094317">
    <property type="protein sequence ID" value="AFG64447.1"/>
    <property type="molecule type" value="Genomic_DNA"/>
</dbReference>